<keyword evidence="5" id="KW-0500">Molybdenum</keyword>
<dbReference type="InterPro" id="IPR006963">
    <property type="entry name" value="Mopterin_OxRdtase_4Fe-4S_dom"/>
</dbReference>
<dbReference type="Gene3D" id="3.40.228.10">
    <property type="entry name" value="Dimethylsulfoxide Reductase, domain 2"/>
    <property type="match status" value="1"/>
</dbReference>
<dbReference type="GO" id="GO:0046872">
    <property type="term" value="F:metal ion binding"/>
    <property type="evidence" value="ECO:0007669"/>
    <property type="project" value="UniProtKB-KW"/>
</dbReference>
<dbReference type="PROSITE" id="PS51669">
    <property type="entry name" value="4FE4S_MOW_BIS_MGD"/>
    <property type="match status" value="1"/>
</dbReference>
<keyword evidence="10" id="KW-0534">Nitrate assimilation</keyword>
<dbReference type="PROSITE" id="PS00551">
    <property type="entry name" value="MOLYBDOPTERIN_PROK_1"/>
    <property type="match status" value="1"/>
</dbReference>
<dbReference type="SUPFAM" id="SSF50692">
    <property type="entry name" value="ADC-like"/>
    <property type="match status" value="1"/>
</dbReference>
<gene>
    <name evidence="12" type="ORF">GGR04_003876</name>
</gene>
<reference evidence="12 13" key="1">
    <citation type="submission" date="2020-08" db="EMBL/GenBank/DDBJ databases">
        <title>Genomic Encyclopedia of Type Strains, Phase IV (KMG-IV): sequencing the most valuable type-strain genomes for metagenomic binning, comparative biology and taxonomic classification.</title>
        <authorList>
            <person name="Goeker M."/>
        </authorList>
    </citation>
    <scope>NUCLEOTIDE SEQUENCE [LARGE SCALE GENOMIC DNA]</scope>
    <source>
        <strain evidence="12 13">DSM 102238</strain>
    </source>
</reference>
<dbReference type="EC" id="1.7.99.4" evidence="12"/>
<evidence type="ECO:0000256" key="4">
    <source>
        <dbReference type="ARBA" id="ARBA00022485"/>
    </source>
</evidence>
<dbReference type="SMART" id="SM00926">
    <property type="entry name" value="Molybdop_Fe4S4"/>
    <property type="match status" value="1"/>
</dbReference>
<dbReference type="InterPro" id="IPR006655">
    <property type="entry name" value="Mopterin_OxRdtase_prok_CS"/>
</dbReference>
<comment type="cofactor">
    <cofactor evidence="1">
        <name>Mo-bis(molybdopterin guanine dinucleotide)</name>
        <dbReference type="ChEBI" id="CHEBI:60539"/>
    </cofactor>
</comment>
<dbReference type="Pfam" id="PF04879">
    <property type="entry name" value="Molybdop_Fe4S4"/>
    <property type="match status" value="1"/>
</dbReference>
<evidence type="ECO:0000256" key="2">
    <source>
        <dbReference type="ARBA" id="ARBA00001966"/>
    </source>
</evidence>
<evidence type="ECO:0000256" key="9">
    <source>
        <dbReference type="ARBA" id="ARBA00023014"/>
    </source>
</evidence>
<evidence type="ECO:0000256" key="7">
    <source>
        <dbReference type="ARBA" id="ARBA00023002"/>
    </source>
</evidence>
<dbReference type="InterPro" id="IPR006656">
    <property type="entry name" value="Mopterin_OxRdtase"/>
</dbReference>
<evidence type="ECO:0000256" key="10">
    <source>
        <dbReference type="ARBA" id="ARBA00023063"/>
    </source>
</evidence>
<dbReference type="Pfam" id="PF04324">
    <property type="entry name" value="Fer2_BFD"/>
    <property type="match status" value="1"/>
</dbReference>
<dbReference type="PROSITE" id="PS00932">
    <property type="entry name" value="MOLYBDOPTERIN_PROK_3"/>
    <property type="match status" value="1"/>
</dbReference>
<keyword evidence="13" id="KW-1185">Reference proteome</keyword>
<dbReference type="InterPro" id="IPR050123">
    <property type="entry name" value="Prok_molybdopt-oxidoreductase"/>
</dbReference>
<feature type="domain" description="4Fe-4S Mo/W bis-MGD-type" evidence="11">
    <location>
        <begin position="7"/>
        <end position="63"/>
    </location>
</feature>
<name>A0A7W6MLP5_9HYPH</name>
<dbReference type="Gene3D" id="2.40.40.20">
    <property type="match status" value="1"/>
</dbReference>
<dbReference type="GO" id="GO:0043546">
    <property type="term" value="F:molybdopterin cofactor binding"/>
    <property type="evidence" value="ECO:0007669"/>
    <property type="project" value="InterPro"/>
</dbReference>
<keyword evidence="4" id="KW-0004">4Fe-4S</keyword>
<dbReference type="GO" id="GO:0016491">
    <property type="term" value="F:oxidoreductase activity"/>
    <property type="evidence" value="ECO:0007669"/>
    <property type="project" value="UniProtKB-KW"/>
</dbReference>
<dbReference type="InterPro" id="IPR041957">
    <property type="entry name" value="CT_Nitrate-R-NapA-like"/>
</dbReference>
<keyword evidence="6" id="KW-0479">Metal-binding</keyword>
<keyword evidence="9" id="KW-0411">Iron-sulfur</keyword>
<dbReference type="GO" id="GO:0045333">
    <property type="term" value="P:cellular respiration"/>
    <property type="evidence" value="ECO:0007669"/>
    <property type="project" value="UniProtKB-ARBA"/>
</dbReference>
<dbReference type="CDD" id="cd02754">
    <property type="entry name" value="MopB_Nitrate-R-NapA-like"/>
    <property type="match status" value="1"/>
</dbReference>
<dbReference type="InterPro" id="IPR009010">
    <property type="entry name" value="Asp_de-COase-like_dom_sf"/>
</dbReference>
<dbReference type="GO" id="GO:0042128">
    <property type="term" value="P:nitrate assimilation"/>
    <property type="evidence" value="ECO:0007669"/>
    <property type="project" value="UniProtKB-KW"/>
</dbReference>
<dbReference type="GO" id="GO:0016020">
    <property type="term" value="C:membrane"/>
    <property type="evidence" value="ECO:0007669"/>
    <property type="project" value="TreeGrafter"/>
</dbReference>
<evidence type="ECO:0000256" key="3">
    <source>
        <dbReference type="ARBA" id="ARBA00008747"/>
    </source>
</evidence>
<sequence>MEAAAAPKATRTTCPYCGVGCGVLATPHVEGSVGIAGDDAHPANFGRLCSKGSALAETLKPDRRLLHPSLHGARVSWDAALDLVATRFGAAVREHGPDSVALYVSGQMLTEDYYVANKWMKGFLGTANIDTNSRLCMASSVAGHKRSFGSDTVPGTYEDLEEADLLVLVGANLAWCHPVLWQRVAAAKALRPGMRIVVVDPRETATVAGADLHLPVRADGDVPLFLGVLAHLEAAGALDHAYAAQHLNGLDAALDAARPYGDLAHLAKATGVEAERLVDFLALFAATDKVVTVYSQGVNQSSVGTDKVSAILNCHLATGRIGRPGAGPFSVTGQPNAMGGREVGGLANQLAAHLDLADPAHRALVQGFWNAPTMAATPGLKAVDLFEALGDGRIRALWIIGTNPVDSLPDADRVRAALKACPFVVVSDIVADTDTMPFAHLALPACGWGEKDGTVTNSERRISRQRAFLPAPGEARPDWWALKEVARRMGFAGFDYGSAAAIFREHAALSAHENEGRRDFDIGGLADLGDLAYEQLAPVRWPIRRDGTGTERFFADGGFFTPDGRAQLVPVTDRSTPVTTPEHPFLLNTGRIRDQWHTMTRTGRSPRLSAHLAEPFCEIHPDDAAAHGITEADLVEIASEHGAAILRALVTPRVARGSLFAPMHWTEQFASKARVNALVPPRVDPVSGQPASKAAAVSLKRLDAAWHGFAVSSEEPDPCGADYWASARAPGGWRLELAGLSRPLDPNTFARTVLRLPAGAEILSYGDGAGHRRLAAFAGPRFLGALWMSPEPVAVSRAYAVSCLGGAVAESATRFRVLAGRAGADRPDPGALVCSCFGVGTDDIRRAVAAPGCRSVAAVGEALKAGTNCGSCRSEIQGLIDEARVPEPS</sequence>
<evidence type="ECO:0000256" key="6">
    <source>
        <dbReference type="ARBA" id="ARBA00022723"/>
    </source>
</evidence>
<comment type="similarity">
    <text evidence="3">Belongs to the prokaryotic molybdopterin-containing oxidoreductase family. NasA/NapA/NarB subfamily.</text>
</comment>
<dbReference type="InterPro" id="IPR041854">
    <property type="entry name" value="BFD-like_2Fe2S-bd_dom_sf"/>
</dbReference>
<evidence type="ECO:0000256" key="8">
    <source>
        <dbReference type="ARBA" id="ARBA00023004"/>
    </source>
</evidence>
<keyword evidence="7 12" id="KW-0560">Oxidoreductase</keyword>
<evidence type="ECO:0000256" key="1">
    <source>
        <dbReference type="ARBA" id="ARBA00001942"/>
    </source>
</evidence>
<accession>A0A7W6MLP5</accession>
<keyword evidence="8" id="KW-0408">Iron</keyword>
<dbReference type="RefSeq" id="WP_183201506.1">
    <property type="nucleotide sequence ID" value="NZ_JACIEK010000014.1"/>
</dbReference>
<dbReference type="GO" id="GO:1990204">
    <property type="term" value="C:oxidoreductase complex"/>
    <property type="evidence" value="ECO:0007669"/>
    <property type="project" value="UniProtKB-ARBA"/>
</dbReference>
<evidence type="ECO:0000313" key="13">
    <source>
        <dbReference type="Proteomes" id="UP000542776"/>
    </source>
</evidence>
<dbReference type="InterPro" id="IPR027467">
    <property type="entry name" value="MopterinOxRdtase_cofactor_BS"/>
</dbReference>
<dbReference type="Proteomes" id="UP000542776">
    <property type="component" value="Unassembled WGS sequence"/>
</dbReference>
<evidence type="ECO:0000256" key="5">
    <source>
        <dbReference type="ARBA" id="ARBA00022505"/>
    </source>
</evidence>
<organism evidence="12 13">
    <name type="scientific">Aureimonas pseudogalii</name>
    <dbReference type="NCBI Taxonomy" id="1744844"/>
    <lineage>
        <taxon>Bacteria</taxon>
        <taxon>Pseudomonadati</taxon>
        <taxon>Pseudomonadota</taxon>
        <taxon>Alphaproteobacteria</taxon>
        <taxon>Hyphomicrobiales</taxon>
        <taxon>Aurantimonadaceae</taxon>
        <taxon>Aureimonas</taxon>
    </lineage>
</organism>
<dbReference type="Pfam" id="PF00384">
    <property type="entry name" value="Molybdopterin"/>
    <property type="match status" value="1"/>
</dbReference>
<dbReference type="AlphaFoldDB" id="A0A7W6MLP5"/>
<comment type="cofactor">
    <cofactor evidence="2">
        <name>[4Fe-4S] cluster</name>
        <dbReference type="ChEBI" id="CHEBI:49883"/>
    </cofactor>
</comment>
<dbReference type="CDD" id="cd02791">
    <property type="entry name" value="MopB_CT_Nitrate-R-NapA-like"/>
    <property type="match status" value="1"/>
</dbReference>
<proteinExistence type="inferred from homology"/>
<dbReference type="Pfam" id="PF01568">
    <property type="entry name" value="Molydop_binding"/>
    <property type="match status" value="1"/>
</dbReference>
<dbReference type="Gene3D" id="3.40.50.740">
    <property type="match status" value="1"/>
</dbReference>
<protein>
    <submittedName>
        <fullName evidence="12">Assimilatory nitrate reductase catalytic subunit</fullName>
        <ecNumber evidence="12">1.7.99.4</ecNumber>
    </submittedName>
</protein>
<comment type="caution">
    <text evidence="12">The sequence shown here is derived from an EMBL/GenBank/DDBJ whole genome shotgun (WGS) entry which is preliminary data.</text>
</comment>
<dbReference type="PANTHER" id="PTHR43105">
    <property type="entry name" value="RESPIRATORY NITRATE REDUCTASE"/>
    <property type="match status" value="1"/>
</dbReference>
<dbReference type="SUPFAM" id="SSF53706">
    <property type="entry name" value="Formate dehydrogenase/DMSO reductase, domains 1-3"/>
    <property type="match status" value="1"/>
</dbReference>
<dbReference type="InterPro" id="IPR006657">
    <property type="entry name" value="MoPterin_dinucl-bd_dom"/>
</dbReference>
<evidence type="ECO:0000259" key="11">
    <source>
        <dbReference type="PROSITE" id="PS51669"/>
    </source>
</evidence>
<evidence type="ECO:0000313" key="12">
    <source>
        <dbReference type="EMBL" id="MBB4000002.1"/>
    </source>
</evidence>
<dbReference type="PANTHER" id="PTHR43105:SF9">
    <property type="entry name" value="NADPH-FE(3+) OXIDOREDUCTASE SUBUNIT ALPHA"/>
    <property type="match status" value="1"/>
</dbReference>
<dbReference type="InterPro" id="IPR007419">
    <property type="entry name" value="BFD-like_2Fe2S-bd_dom"/>
</dbReference>
<dbReference type="GO" id="GO:0051539">
    <property type="term" value="F:4 iron, 4 sulfur cluster binding"/>
    <property type="evidence" value="ECO:0007669"/>
    <property type="project" value="UniProtKB-KW"/>
</dbReference>
<dbReference type="EMBL" id="JACIEK010000014">
    <property type="protein sequence ID" value="MBB4000002.1"/>
    <property type="molecule type" value="Genomic_DNA"/>
</dbReference>
<dbReference type="Gene3D" id="2.20.25.90">
    <property type="entry name" value="ADC-like domains"/>
    <property type="match status" value="1"/>
</dbReference>
<dbReference type="Gene3D" id="1.10.10.1100">
    <property type="entry name" value="BFD-like [2Fe-2S]-binding domain"/>
    <property type="match status" value="1"/>
</dbReference>